<feature type="coiled-coil region" evidence="6">
    <location>
        <begin position="333"/>
        <end position="367"/>
    </location>
</feature>
<feature type="coiled-coil region" evidence="6">
    <location>
        <begin position="563"/>
        <end position="671"/>
    </location>
</feature>
<evidence type="ECO:0000256" key="4">
    <source>
        <dbReference type="ARBA" id="ARBA00022989"/>
    </source>
</evidence>
<proteinExistence type="predicted"/>
<protein>
    <submittedName>
        <fullName evidence="10">Kinectin 1</fullName>
    </submittedName>
</protein>
<evidence type="ECO:0000256" key="8">
    <source>
        <dbReference type="SAM" id="Phobius"/>
    </source>
</evidence>
<keyword evidence="3" id="KW-0256">Endoplasmic reticulum</keyword>
<evidence type="ECO:0000256" key="1">
    <source>
        <dbReference type="ARBA" id="ARBA00004389"/>
    </source>
</evidence>
<dbReference type="AlphaFoldDB" id="A0A8C3CE52"/>
<dbReference type="Ensembl" id="ENSCMMT00000021928.1">
    <property type="protein sequence ID" value="ENSCMMP00000019982.1"/>
    <property type="gene ID" value="ENSCMMG00000001997.1"/>
</dbReference>
<comment type="subcellular location">
    <subcellularLocation>
        <location evidence="1">Endoplasmic reticulum membrane</location>
        <topology evidence="1">Single-pass membrane protein</topology>
    </subcellularLocation>
</comment>
<evidence type="ECO:0000256" key="6">
    <source>
        <dbReference type="SAM" id="Coils"/>
    </source>
</evidence>
<dbReference type="GO" id="GO:0007018">
    <property type="term" value="P:microtubule-based movement"/>
    <property type="evidence" value="ECO:0007669"/>
    <property type="project" value="InterPro"/>
</dbReference>
<feature type="region of interest" description="Disordered" evidence="7">
    <location>
        <begin position="46"/>
        <end position="211"/>
    </location>
</feature>
<reference evidence="10" key="2">
    <citation type="submission" date="2025-08" db="UniProtKB">
        <authorList>
            <consortium name="Ensembl"/>
        </authorList>
    </citation>
    <scope>IDENTIFICATION</scope>
</reference>
<reference evidence="10" key="1">
    <citation type="submission" date="2018-09" db="EMBL/GenBank/DDBJ databases">
        <title>Common duck and Muscovy duck high density SNP chip.</title>
        <authorList>
            <person name="Vignal A."/>
            <person name="Thebault N."/>
            <person name="Warren W.C."/>
        </authorList>
    </citation>
    <scope>NUCLEOTIDE SEQUENCE [LARGE SCALE GENOMIC DNA]</scope>
</reference>
<evidence type="ECO:0000259" key="9">
    <source>
        <dbReference type="Pfam" id="PF05104"/>
    </source>
</evidence>
<feature type="compositionally biased region" description="Basic residues" evidence="7">
    <location>
        <begin position="161"/>
        <end position="171"/>
    </location>
</feature>
<sequence>MEFYESTYFIILIPSVVITVIFLFFWLFMKETLYDEVLAKQKRDLKFPPAKSDKKKTEKKKNKKKEAQNGNIHESDSESTPRDFKLSDALGTDEEHVVPVPLSMAEASSGVRERKKKEKKQKASQDDHVTKESEGSKSSGKKVEPVPVTKQPTPPSESAASKKKPGQKKQKNGMDDQDSKTDSVASPAKKQDPVLLHQEIKQENVSGKKKVSAKKQKVDNVLVDEPLIQATTYIPLMDNSDAGTLEKREVVEVVKQNMNEGIQKSSGKKMKNETDKENAEVKFKDFVMAMKNMIFTEDEARCVVEVLKEKSGAIHDVLQKASKAESAAAIHQLQDKEKMLAAVKEEAAVAKEQCKQLTQELVAEKERNGLLTAKMRERINTLEKEHGTFQSKIHVSYQESQQMKMKFQQLREQMEAEISHLKQENGILRDAVSTSTNQMESKQSAELNKLRQDYARLVNELGEKSSKLQQEELQKKNAEQAVAQLKVTLQEAERRWEEIQAYLRKRTAEHEAAQQDVQNKLVAKDNEIQSLHSKLTDTMVSKQQLEQRMLQLMENEQKRATKEDSMQMRVQELMEQKDALNAQLQKLHSQMAAQVQIAEKDKQLKQMEDSLGNEHANLTSKEEELKAAAAHELERMQKSIHIKDDKIRTLEEQLREELAQTANTKEEFKVRCRVTTFVLIDSKEKDDKIKTVEELLEAGLIQVANKEEDLKALHTENSSLRKELQSLTLVQPPNVVPLFLFRIHEKDGKIKSVEELLQAEILKVASKEKTVQVSVSTLRYFSSFLRQVSICERAALLHLKCLKCLLTCLILFFCQFRVAGKEKEITSLQNELACQRNAFEQQRKKNNDLREKNWKAMEALASTEKLLQDKVNKTAKERQQHLEAAEVETRELLQKLFPNVSLPTNVSHSEWICGFEKMAKEYLRGASGSEDVKAMEQKLKEAEEMHILLQLECEKYKSVLAETEGILQRLQRSVEEEESKWKIKVEESQKELKQLKKEREHLESELEKAEIERSTYVSEVRELKDLLTELQKKLDDSYSEAVRQNEELNLVRSLFSAGQKPDTQHTYEAETLFQILSVLLTSSA</sequence>
<feature type="coiled-coil region" evidence="6">
    <location>
        <begin position="818"/>
        <end position="852"/>
    </location>
</feature>
<keyword evidence="5 8" id="KW-0472">Membrane</keyword>
<keyword evidence="2 8" id="KW-0812">Transmembrane</keyword>
<feature type="coiled-coil region" evidence="6">
    <location>
        <begin position="703"/>
        <end position="730"/>
    </location>
</feature>
<dbReference type="GO" id="GO:0015031">
    <property type="term" value="P:protein transport"/>
    <property type="evidence" value="ECO:0007669"/>
    <property type="project" value="InterPro"/>
</dbReference>
<keyword evidence="6" id="KW-0175">Coiled coil</keyword>
<dbReference type="Pfam" id="PF05104">
    <property type="entry name" value="Rib_recp_KP_reg"/>
    <property type="match status" value="1"/>
</dbReference>
<feature type="transmembrane region" description="Helical" evidence="8">
    <location>
        <begin position="7"/>
        <end position="29"/>
    </location>
</feature>
<dbReference type="PANTHER" id="PTHR18864">
    <property type="entry name" value="KINECTIN"/>
    <property type="match status" value="1"/>
</dbReference>
<keyword evidence="4 8" id="KW-1133">Transmembrane helix</keyword>
<evidence type="ECO:0000313" key="11">
    <source>
        <dbReference type="Proteomes" id="UP000694556"/>
    </source>
</evidence>
<evidence type="ECO:0000256" key="7">
    <source>
        <dbReference type="SAM" id="MobiDB-lite"/>
    </source>
</evidence>
<organism evidence="10 11">
    <name type="scientific">Cairina moschata</name>
    <name type="common">Muscovy duck</name>
    <dbReference type="NCBI Taxonomy" id="8855"/>
    <lineage>
        <taxon>Eukaryota</taxon>
        <taxon>Metazoa</taxon>
        <taxon>Chordata</taxon>
        <taxon>Craniata</taxon>
        <taxon>Vertebrata</taxon>
        <taxon>Euteleostomi</taxon>
        <taxon>Archelosauria</taxon>
        <taxon>Archosauria</taxon>
        <taxon>Dinosauria</taxon>
        <taxon>Saurischia</taxon>
        <taxon>Theropoda</taxon>
        <taxon>Coelurosauria</taxon>
        <taxon>Aves</taxon>
        <taxon>Neognathae</taxon>
        <taxon>Galloanserae</taxon>
        <taxon>Anseriformes</taxon>
        <taxon>Anatidae</taxon>
        <taxon>Anatinae</taxon>
        <taxon>Cairina</taxon>
    </lineage>
</organism>
<dbReference type="Proteomes" id="UP000694556">
    <property type="component" value="Chromosome 5"/>
</dbReference>
<evidence type="ECO:0000256" key="5">
    <source>
        <dbReference type="ARBA" id="ARBA00023136"/>
    </source>
</evidence>
<feature type="coiled-coil region" evidence="6">
    <location>
        <begin position="397"/>
        <end position="495"/>
    </location>
</feature>
<feature type="compositionally biased region" description="Basic and acidic residues" evidence="7">
    <location>
        <begin position="46"/>
        <end position="56"/>
    </location>
</feature>
<accession>A0A8C3CE52</accession>
<dbReference type="GO" id="GO:0019894">
    <property type="term" value="F:kinesin binding"/>
    <property type="evidence" value="ECO:0007669"/>
    <property type="project" value="InterPro"/>
</dbReference>
<dbReference type="PANTHER" id="PTHR18864:SF1">
    <property type="entry name" value="KINECTIN"/>
    <property type="match status" value="1"/>
</dbReference>
<reference evidence="10" key="3">
    <citation type="submission" date="2025-09" db="UniProtKB">
        <authorList>
            <consortium name="Ensembl"/>
        </authorList>
    </citation>
    <scope>IDENTIFICATION</scope>
</reference>
<evidence type="ECO:0000256" key="2">
    <source>
        <dbReference type="ARBA" id="ARBA00022692"/>
    </source>
</evidence>
<name>A0A8C3CE52_CAIMO</name>
<dbReference type="GO" id="GO:0005789">
    <property type="term" value="C:endoplasmic reticulum membrane"/>
    <property type="evidence" value="ECO:0007669"/>
    <property type="project" value="UniProtKB-SubCell"/>
</dbReference>
<feature type="compositionally biased region" description="Basic and acidic residues" evidence="7">
    <location>
        <begin position="172"/>
        <end position="181"/>
    </location>
</feature>
<dbReference type="InterPro" id="IPR024854">
    <property type="entry name" value="Kinectin"/>
</dbReference>
<dbReference type="InterPro" id="IPR007794">
    <property type="entry name" value="Rib_rcpt_KP"/>
</dbReference>
<feature type="domain" description="Ribosome receptor lysine/proline rich" evidence="9">
    <location>
        <begin position="29"/>
        <end position="142"/>
    </location>
</feature>
<feature type="coiled-coil region" evidence="6">
    <location>
        <begin position="932"/>
        <end position="1047"/>
    </location>
</feature>
<keyword evidence="11" id="KW-1185">Reference proteome</keyword>
<evidence type="ECO:0000313" key="10">
    <source>
        <dbReference type="Ensembl" id="ENSCMMP00000019982.1"/>
    </source>
</evidence>
<feature type="compositionally biased region" description="Basic and acidic residues" evidence="7">
    <location>
        <begin position="121"/>
        <end position="135"/>
    </location>
</feature>
<feature type="compositionally biased region" description="Basic and acidic residues" evidence="7">
    <location>
        <begin position="73"/>
        <end position="86"/>
    </location>
</feature>
<evidence type="ECO:0000256" key="3">
    <source>
        <dbReference type="ARBA" id="ARBA00022824"/>
    </source>
</evidence>